<dbReference type="InterPro" id="IPR039538">
    <property type="entry name" value="BetI_C"/>
</dbReference>
<evidence type="ECO:0000256" key="1">
    <source>
        <dbReference type="ARBA" id="ARBA00022491"/>
    </source>
</evidence>
<feature type="DNA-binding region" description="H-T-H motif" evidence="5">
    <location>
        <begin position="31"/>
        <end position="50"/>
    </location>
</feature>
<proteinExistence type="predicted"/>
<keyword evidence="3 5" id="KW-0238">DNA-binding</keyword>
<evidence type="ECO:0000256" key="5">
    <source>
        <dbReference type="PROSITE-ProRule" id="PRU00335"/>
    </source>
</evidence>
<dbReference type="Proteomes" id="UP001519290">
    <property type="component" value="Unassembled WGS sequence"/>
</dbReference>
<dbReference type="PROSITE" id="PS50977">
    <property type="entry name" value="HTH_TETR_2"/>
    <property type="match status" value="1"/>
</dbReference>
<comment type="caution">
    <text evidence="7">The sequence shown here is derived from an EMBL/GenBank/DDBJ whole genome shotgun (WGS) entry which is preliminary data.</text>
</comment>
<evidence type="ECO:0000256" key="4">
    <source>
        <dbReference type="ARBA" id="ARBA00023163"/>
    </source>
</evidence>
<dbReference type="Pfam" id="PF00440">
    <property type="entry name" value="TetR_N"/>
    <property type="match status" value="1"/>
</dbReference>
<evidence type="ECO:0000259" key="6">
    <source>
        <dbReference type="PROSITE" id="PS50977"/>
    </source>
</evidence>
<dbReference type="InterPro" id="IPR009057">
    <property type="entry name" value="Homeodomain-like_sf"/>
</dbReference>
<accession>A0ABS4X7S1</accession>
<keyword evidence="1" id="KW-0678">Repressor</keyword>
<dbReference type="PANTHER" id="PTHR30055">
    <property type="entry name" value="HTH-TYPE TRANSCRIPTIONAL REGULATOR RUTR"/>
    <property type="match status" value="1"/>
</dbReference>
<dbReference type="SUPFAM" id="SSF48498">
    <property type="entry name" value="Tetracyclin repressor-like, C-terminal domain"/>
    <property type="match status" value="1"/>
</dbReference>
<name>A0ABS4X7S1_9MICO</name>
<keyword evidence="8" id="KW-1185">Reference proteome</keyword>
<dbReference type="Pfam" id="PF13977">
    <property type="entry name" value="TetR_C_6"/>
    <property type="match status" value="1"/>
</dbReference>
<keyword evidence="4" id="KW-0804">Transcription</keyword>
<reference evidence="7 8" key="1">
    <citation type="submission" date="2021-03" db="EMBL/GenBank/DDBJ databases">
        <title>Sequencing the genomes of 1000 actinobacteria strains.</title>
        <authorList>
            <person name="Klenk H.-P."/>
        </authorList>
    </citation>
    <scope>NUCLEOTIDE SEQUENCE [LARGE SCALE GENOMIC DNA]</scope>
    <source>
        <strain evidence="7 8">DSM 14566</strain>
    </source>
</reference>
<feature type="domain" description="HTH tetR-type" evidence="6">
    <location>
        <begin position="8"/>
        <end position="68"/>
    </location>
</feature>
<dbReference type="InterPro" id="IPR036271">
    <property type="entry name" value="Tet_transcr_reg_TetR-rel_C_sf"/>
</dbReference>
<protein>
    <submittedName>
        <fullName evidence="7">AcrR family transcriptional regulator</fullName>
    </submittedName>
</protein>
<dbReference type="Gene3D" id="1.10.357.10">
    <property type="entry name" value="Tetracycline Repressor, domain 2"/>
    <property type="match status" value="1"/>
</dbReference>
<dbReference type="PANTHER" id="PTHR30055:SF234">
    <property type="entry name" value="HTH-TYPE TRANSCRIPTIONAL REGULATOR BETI"/>
    <property type="match status" value="1"/>
</dbReference>
<evidence type="ECO:0000256" key="3">
    <source>
        <dbReference type="ARBA" id="ARBA00023125"/>
    </source>
</evidence>
<dbReference type="InterPro" id="IPR050109">
    <property type="entry name" value="HTH-type_TetR-like_transc_reg"/>
</dbReference>
<dbReference type="InterPro" id="IPR001647">
    <property type="entry name" value="HTH_TetR"/>
</dbReference>
<dbReference type="EMBL" id="JAGIOD010000002">
    <property type="protein sequence ID" value="MBP2384356.1"/>
    <property type="molecule type" value="Genomic_DNA"/>
</dbReference>
<keyword evidence="2" id="KW-0805">Transcription regulation</keyword>
<organism evidence="7 8">
    <name type="scientific">Brachybacterium sacelli</name>
    <dbReference type="NCBI Taxonomy" id="173364"/>
    <lineage>
        <taxon>Bacteria</taxon>
        <taxon>Bacillati</taxon>
        <taxon>Actinomycetota</taxon>
        <taxon>Actinomycetes</taxon>
        <taxon>Micrococcales</taxon>
        <taxon>Dermabacteraceae</taxon>
        <taxon>Brachybacterium</taxon>
    </lineage>
</organism>
<evidence type="ECO:0000256" key="2">
    <source>
        <dbReference type="ARBA" id="ARBA00023015"/>
    </source>
</evidence>
<dbReference type="SUPFAM" id="SSF46689">
    <property type="entry name" value="Homeodomain-like"/>
    <property type="match status" value="1"/>
</dbReference>
<dbReference type="RefSeq" id="WP_209905214.1">
    <property type="nucleotide sequence ID" value="NZ_BAAAJW010000013.1"/>
</dbReference>
<evidence type="ECO:0000313" key="8">
    <source>
        <dbReference type="Proteomes" id="UP001519290"/>
    </source>
</evidence>
<sequence length="202" mass="22339">MPKRVDHDLRRAQIIDSLVRCAAREGLHAITMRAVAAEAGVSLRLVQYYFQSKSQMMQAALESLESQSVAQWAERITASASSSARARLEAFLAAALPTDEQSRTHHLLWTSYAVLSMTDTAMAEQPFIDGPNLRERELAQLLRNAIDDGELPVDRDPDIEAGRLLTLSHGLGTSVLVGQRTITTAQRILQYHLDQMFASPAL</sequence>
<evidence type="ECO:0000313" key="7">
    <source>
        <dbReference type="EMBL" id="MBP2384356.1"/>
    </source>
</evidence>
<gene>
    <name evidence="7" type="ORF">JOF43_004345</name>
</gene>